<reference evidence="2" key="1">
    <citation type="submission" date="2025-08" db="UniProtKB">
        <authorList>
            <consortium name="Ensembl"/>
        </authorList>
    </citation>
    <scope>IDENTIFICATION</scope>
</reference>
<keyword evidence="3" id="KW-1185">Reference proteome</keyword>
<dbReference type="InterPro" id="IPR023214">
    <property type="entry name" value="HAD_sf"/>
</dbReference>
<dbReference type="Ensembl" id="ENSNBRT00000009155.1">
    <property type="protein sequence ID" value="ENSNBRP00000008898.1"/>
    <property type="gene ID" value="ENSNBRG00000006938.1"/>
</dbReference>
<organism evidence="2 3">
    <name type="scientific">Neolamprologus brichardi</name>
    <name type="common">Fairy cichlid</name>
    <name type="synonym">Lamprologus brichardi</name>
    <dbReference type="NCBI Taxonomy" id="32507"/>
    <lineage>
        <taxon>Eukaryota</taxon>
        <taxon>Metazoa</taxon>
        <taxon>Chordata</taxon>
        <taxon>Craniata</taxon>
        <taxon>Vertebrata</taxon>
        <taxon>Euteleostomi</taxon>
        <taxon>Actinopterygii</taxon>
        <taxon>Neopterygii</taxon>
        <taxon>Teleostei</taxon>
        <taxon>Neoteleostei</taxon>
        <taxon>Acanthomorphata</taxon>
        <taxon>Ovalentaria</taxon>
        <taxon>Cichlomorphae</taxon>
        <taxon>Cichliformes</taxon>
        <taxon>Cichlidae</taxon>
        <taxon>African cichlids</taxon>
        <taxon>Pseudocrenilabrinae</taxon>
        <taxon>Lamprologini</taxon>
        <taxon>Neolamprologus</taxon>
    </lineage>
</organism>
<keyword evidence="1" id="KW-1133">Transmembrane helix</keyword>
<sequence length="201" mass="22550">CSVCGCASDLGTRHLHHRVSPRYKVRQPTHRKWNGFSSSAPFLTFGVSIAIILFGEPVRWETNLQLLIDVLLTNGRPERGYDTQLSAQLPVLACNTDLLWMAEAPSPRDNLMTDIYGANLYNRYLAHAKMLIFPCTCPQVCTGVYNPRFPLPSDQNSSIMETVFHGHRDLVPEPDLMEPSHMVEDVEAAVDLLLQQEGSDL</sequence>
<feature type="transmembrane region" description="Helical" evidence="1">
    <location>
        <begin position="33"/>
        <end position="55"/>
    </location>
</feature>
<protein>
    <submittedName>
        <fullName evidence="2">Uncharacterized protein</fullName>
    </submittedName>
</protein>
<dbReference type="AlphaFoldDB" id="A0A3Q4GPU6"/>
<keyword evidence="1" id="KW-0472">Membrane</keyword>
<evidence type="ECO:0000313" key="2">
    <source>
        <dbReference type="Ensembl" id="ENSNBRP00000008898.1"/>
    </source>
</evidence>
<dbReference type="Proteomes" id="UP000261580">
    <property type="component" value="Unassembled WGS sequence"/>
</dbReference>
<name>A0A3Q4GPU6_NEOBR</name>
<dbReference type="GeneTree" id="ENSGT00940000164112"/>
<dbReference type="Gene3D" id="3.40.50.1000">
    <property type="entry name" value="HAD superfamily/HAD-like"/>
    <property type="match status" value="1"/>
</dbReference>
<reference evidence="2" key="2">
    <citation type="submission" date="2025-09" db="UniProtKB">
        <authorList>
            <consortium name="Ensembl"/>
        </authorList>
    </citation>
    <scope>IDENTIFICATION</scope>
</reference>
<evidence type="ECO:0000313" key="3">
    <source>
        <dbReference type="Proteomes" id="UP000261580"/>
    </source>
</evidence>
<proteinExistence type="predicted"/>
<keyword evidence="1" id="KW-0812">Transmembrane</keyword>
<accession>A0A3Q4GPU6</accession>
<dbReference type="Bgee" id="ENSNBRG00000006938">
    <property type="expression patterns" value="Expressed in blood and 3 other cell types or tissues"/>
</dbReference>
<evidence type="ECO:0000256" key="1">
    <source>
        <dbReference type="SAM" id="Phobius"/>
    </source>
</evidence>